<dbReference type="AlphaFoldDB" id="A0A9D1LEK9"/>
<reference evidence="9" key="2">
    <citation type="journal article" date="2021" name="PeerJ">
        <title>Extensive microbial diversity within the chicken gut microbiome revealed by metagenomics and culture.</title>
        <authorList>
            <person name="Gilroy R."/>
            <person name="Ravi A."/>
            <person name="Getino M."/>
            <person name="Pursley I."/>
            <person name="Horton D.L."/>
            <person name="Alikhan N.F."/>
            <person name="Baker D."/>
            <person name="Gharbi K."/>
            <person name="Hall N."/>
            <person name="Watson M."/>
            <person name="Adriaenssens E.M."/>
            <person name="Foster-Nyarko E."/>
            <person name="Jarju S."/>
            <person name="Secka A."/>
            <person name="Antonio M."/>
            <person name="Oren A."/>
            <person name="Chaudhuri R.R."/>
            <person name="La Ragione R."/>
            <person name="Hildebrand F."/>
            <person name="Pallen M.J."/>
        </authorList>
    </citation>
    <scope>NUCLEOTIDE SEQUENCE</scope>
    <source>
        <strain evidence="9">7463</strain>
    </source>
</reference>
<organism evidence="9 10">
    <name type="scientific">Candidatus Aphodousia faecigallinarum</name>
    <dbReference type="NCBI Taxonomy" id="2840677"/>
    <lineage>
        <taxon>Bacteria</taxon>
        <taxon>Pseudomonadati</taxon>
        <taxon>Pseudomonadota</taxon>
        <taxon>Betaproteobacteria</taxon>
        <taxon>Burkholderiales</taxon>
        <taxon>Sutterellaceae</taxon>
        <taxon>Sutterellaceae incertae sedis</taxon>
        <taxon>Candidatus Aphodousia</taxon>
    </lineage>
</organism>
<comment type="caution">
    <text evidence="9">The sequence shown here is derived from an EMBL/GenBank/DDBJ whole genome shotgun (WGS) entry which is preliminary data.</text>
</comment>
<keyword evidence="4" id="KW-0378">Hydrolase</keyword>
<keyword evidence="6 7" id="KW-0472">Membrane</keyword>
<feature type="transmembrane region" description="Helical" evidence="7">
    <location>
        <begin position="101"/>
        <end position="119"/>
    </location>
</feature>
<protein>
    <submittedName>
        <fullName evidence="9">Phosphatase PAP2 family protein</fullName>
    </submittedName>
</protein>
<dbReference type="GO" id="GO:0005886">
    <property type="term" value="C:plasma membrane"/>
    <property type="evidence" value="ECO:0007669"/>
    <property type="project" value="UniProtKB-SubCell"/>
</dbReference>
<feature type="transmembrane region" description="Helical" evidence="7">
    <location>
        <begin position="6"/>
        <end position="24"/>
    </location>
</feature>
<feature type="transmembrane region" description="Helical" evidence="7">
    <location>
        <begin position="76"/>
        <end position="94"/>
    </location>
</feature>
<dbReference type="SMART" id="SM00014">
    <property type="entry name" value="acidPPc"/>
    <property type="match status" value="1"/>
</dbReference>
<dbReference type="EMBL" id="DVMY01000089">
    <property type="protein sequence ID" value="HIU37768.1"/>
    <property type="molecule type" value="Genomic_DNA"/>
</dbReference>
<keyword evidence="3 7" id="KW-0812">Transmembrane</keyword>
<dbReference type="Proteomes" id="UP000824083">
    <property type="component" value="Unassembled WGS sequence"/>
</dbReference>
<proteinExistence type="predicted"/>
<reference evidence="9" key="1">
    <citation type="submission" date="2020-10" db="EMBL/GenBank/DDBJ databases">
        <authorList>
            <person name="Gilroy R."/>
        </authorList>
    </citation>
    <scope>NUCLEOTIDE SEQUENCE</scope>
    <source>
        <strain evidence="9">7463</strain>
    </source>
</reference>
<evidence type="ECO:0000256" key="3">
    <source>
        <dbReference type="ARBA" id="ARBA00022692"/>
    </source>
</evidence>
<evidence type="ECO:0000256" key="6">
    <source>
        <dbReference type="ARBA" id="ARBA00023136"/>
    </source>
</evidence>
<feature type="transmembrane region" description="Helical" evidence="7">
    <location>
        <begin position="31"/>
        <end position="49"/>
    </location>
</feature>
<sequence>MLFVSTLGNVGAIWIALAALLLILSAYRRSGLAISLALFIDFVAVNLILKPLIGRERPCDLTVPEDMLLACLSDHSFPSGHTAAAFAAAVALFLSHKKVGLIALLFALMMGFSRLYLFVHYPSDVFAGALLGILFGIIGHRIVFRKDKKASIN</sequence>
<evidence type="ECO:0000256" key="5">
    <source>
        <dbReference type="ARBA" id="ARBA00022989"/>
    </source>
</evidence>
<comment type="subcellular location">
    <subcellularLocation>
        <location evidence="1">Cell membrane</location>
        <topology evidence="1">Multi-pass membrane protein</topology>
    </subcellularLocation>
</comment>
<dbReference type="Pfam" id="PF01569">
    <property type="entry name" value="PAP2"/>
    <property type="match status" value="1"/>
</dbReference>
<evidence type="ECO:0000256" key="2">
    <source>
        <dbReference type="ARBA" id="ARBA00022475"/>
    </source>
</evidence>
<keyword evidence="5 7" id="KW-1133">Transmembrane helix</keyword>
<dbReference type="InterPro" id="IPR036938">
    <property type="entry name" value="PAP2/HPO_sf"/>
</dbReference>
<dbReference type="GO" id="GO:0016787">
    <property type="term" value="F:hydrolase activity"/>
    <property type="evidence" value="ECO:0007669"/>
    <property type="project" value="UniProtKB-KW"/>
</dbReference>
<keyword evidence="2" id="KW-1003">Cell membrane</keyword>
<gene>
    <name evidence="9" type="ORF">IAC56_05790</name>
</gene>
<dbReference type="InterPro" id="IPR000326">
    <property type="entry name" value="PAP2/HPO"/>
</dbReference>
<name>A0A9D1LEK9_9BURK</name>
<dbReference type="CDD" id="cd01610">
    <property type="entry name" value="PAP2_like"/>
    <property type="match status" value="1"/>
</dbReference>
<evidence type="ECO:0000313" key="9">
    <source>
        <dbReference type="EMBL" id="HIU37768.1"/>
    </source>
</evidence>
<evidence type="ECO:0000259" key="8">
    <source>
        <dbReference type="SMART" id="SM00014"/>
    </source>
</evidence>
<evidence type="ECO:0000256" key="4">
    <source>
        <dbReference type="ARBA" id="ARBA00022801"/>
    </source>
</evidence>
<dbReference type="PANTHER" id="PTHR14969:SF62">
    <property type="entry name" value="DECAPRENYLPHOSPHORYL-5-PHOSPHORIBOSE PHOSPHATASE RV3807C-RELATED"/>
    <property type="match status" value="1"/>
</dbReference>
<evidence type="ECO:0000256" key="7">
    <source>
        <dbReference type="SAM" id="Phobius"/>
    </source>
</evidence>
<evidence type="ECO:0000313" key="10">
    <source>
        <dbReference type="Proteomes" id="UP000824083"/>
    </source>
</evidence>
<dbReference type="SUPFAM" id="SSF48317">
    <property type="entry name" value="Acid phosphatase/Vanadium-dependent haloperoxidase"/>
    <property type="match status" value="1"/>
</dbReference>
<dbReference type="PANTHER" id="PTHR14969">
    <property type="entry name" value="SPHINGOSINE-1-PHOSPHATE PHOSPHOHYDROLASE"/>
    <property type="match status" value="1"/>
</dbReference>
<accession>A0A9D1LEK9</accession>
<feature type="domain" description="Phosphatidic acid phosphatase type 2/haloperoxidase" evidence="8">
    <location>
        <begin position="30"/>
        <end position="140"/>
    </location>
</feature>
<evidence type="ECO:0000256" key="1">
    <source>
        <dbReference type="ARBA" id="ARBA00004651"/>
    </source>
</evidence>
<dbReference type="Gene3D" id="1.20.144.10">
    <property type="entry name" value="Phosphatidic acid phosphatase type 2/haloperoxidase"/>
    <property type="match status" value="1"/>
</dbReference>
<feature type="transmembrane region" description="Helical" evidence="7">
    <location>
        <begin position="125"/>
        <end position="144"/>
    </location>
</feature>